<accession>A0A7Y8Y6N1</accession>
<evidence type="ECO:0000259" key="3">
    <source>
        <dbReference type="PROSITE" id="PS51178"/>
    </source>
</evidence>
<protein>
    <submittedName>
        <fullName evidence="4">PASTA domain-containing protein</fullName>
    </submittedName>
</protein>
<feature type="domain" description="PASTA" evidence="3">
    <location>
        <begin position="41"/>
        <end position="108"/>
    </location>
</feature>
<evidence type="ECO:0000313" key="5">
    <source>
        <dbReference type="Proteomes" id="UP000535020"/>
    </source>
</evidence>
<dbReference type="SUPFAM" id="SSF54184">
    <property type="entry name" value="Penicillin-binding protein 2x (pbp-2x), c-terminal domain"/>
    <property type="match status" value="1"/>
</dbReference>
<evidence type="ECO:0000313" key="4">
    <source>
        <dbReference type="EMBL" id="NYA72170.1"/>
    </source>
</evidence>
<gene>
    <name evidence="4" type="ORF">HZF10_14670</name>
</gene>
<proteinExistence type="predicted"/>
<dbReference type="PROSITE" id="PS51178">
    <property type="entry name" value="PASTA"/>
    <property type="match status" value="1"/>
</dbReference>
<dbReference type="InterPro" id="IPR005543">
    <property type="entry name" value="PASTA_dom"/>
</dbReference>
<dbReference type="Gene3D" id="3.30.10.20">
    <property type="match status" value="2"/>
</dbReference>
<evidence type="ECO:0000256" key="2">
    <source>
        <dbReference type="SAM" id="Phobius"/>
    </source>
</evidence>
<dbReference type="RefSeq" id="WP_176006980.1">
    <property type="nucleotide sequence ID" value="NZ_JABWMI010000018.1"/>
</dbReference>
<keyword evidence="2" id="KW-0812">Transmembrane</keyword>
<organism evidence="4 5">
    <name type="scientific">Flavobacterium agri</name>
    <dbReference type="NCBI Taxonomy" id="2743471"/>
    <lineage>
        <taxon>Bacteria</taxon>
        <taxon>Pseudomonadati</taxon>
        <taxon>Bacteroidota</taxon>
        <taxon>Flavobacteriia</taxon>
        <taxon>Flavobacteriales</taxon>
        <taxon>Flavobacteriaceae</taxon>
        <taxon>Flavobacterium</taxon>
    </lineage>
</organism>
<feature type="region of interest" description="Disordered" evidence="1">
    <location>
        <begin position="188"/>
        <end position="207"/>
    </location>
</feature>
<dbReference type="Proteomes" id="UP000535020">
    <property type="component" value="Unassembled WGS sequence"/>
</dbReference>
<dbReference type="AlphaFoldDB" id="A0A7Y8Y6N1"/>
<keyword evidence="5" id="KW-1185">Reference proteome</keyword>
<sequence>MSLKQYLTSRVFALQVLAAIAILFVLGYLFMHWLTFTTDHGHEITVPDLRKLSETQVEEKLDQLDLDYVILDSVDYVKDYPKHSVVTQDPLPGTKVKEDRKIYVKINSSGFTSVRMPDLIEKTYRQAVPTLEALGLVVGKITYKPYLGKDMVLEMRLDGKKIKPGDKIWKSSKIDLVLGDGKVGFEESEENLDSINAAPSSDEPKDE</sequence>
<dbReference type="SMART" id="SM00740">
    <property type="entry name" value="PASTA"/>
    <property type="match status" value="2"/>
</dbReference>
<keyword evidence="2" id="KW-1133">Transmembrane helix</keyword>
<keyword evidence="2" id="KW-0472">Membrane</keyword>
<dbReference type="Pfam" id="PF03793">
    <property type="entry name" value="PASTA"/>
    <property type="match status" value="2"/>
</dbReference>
<feature type="transmembrane region" description="Helical" evidence="2">
    <location>
        <begin position="12"/>
        <end position="34"/>
    </location>
</feature>
<dbReference type="EMBL" id="JACBJI010000007">
    <property type="protein sequence ID" value="NYA72170.1"/>
    <property type="molecule type" value="Genomic_DNA"/>
</dbReference>
<name>A0A7Y8Y6N1_9FLAO</name>
<reference evidence="4 5" key="1">
    <citation type="submission" date="2020-07" db="EMBL/GenBank/DDBJ databases">
        <authorList>
            <person name="Sun Q."/>
        </authorList>
    </citation>
    <scope>NUCLEOTIDE SEQUENCE [LARGE SCALE GENOMIC DNA]</scope>
    <source>
        <strain evidence="4 5">MAH-1</strain>
    </source>
</reference>
<dbReference type="CDD" id="cd06577">
    <property type="entry name" value="PASTA_pknB"/>
    <property type="match status" value="2"/>
</dbReference>
<evidence type="ECO:0000256" key="1">
    <source>
        <dbReference type="SAM" id="MobiDB-lite"/>
    </source>
</evidence>
<comment type="caution">
    <text evidence="4">The sequence shown here is derived from an EMBL/GenBank/DDBJ whole genome shotgun (WGS) entry which is preliminary data.</text>
</comment>